<keyword evidence="2" id="KW-1185">Reference proteome</keyword>
<sequence length="234" mass="26401">MSSQANSKMSSQTNAVAPTTYPTPSTAGCNGNCARSDNDPSICETCSKGARDVKPVKIVLRKPFRSELKAKSRTPKIVLRKPLQPKPRPRPSGPKPIKIVMRKPFQSEPETKPRTPRIVLRKPFQSELETKPSAPKVTKIVLHKPFQTEPETKPRTPKIKLIVRKPSAPKTIITYCDGPFGRLHSIRDVTNNICIFHHERDFNRDISMRFIHEKIAMLRDEVTGETIYSNGLLD</sequence>
<proteinExistence type="predicted"/>
<protein>
    <submittedName>
        <fullName evidence="1">Uncharacterized protein</fullName>
    </submittedName>
</protein>
<name>A0ACC0D783_9PEZI</name>
<evidence type="ECO:0000313" key="1">
    <source>
        <dbReference type="EMBL" id="KAI6088575.1"/>
    </source>
</evidence>
<dbReference type="Proteomes" id="UP001497680">
    <property type="component" value="Unassembled WGS sequence"/>
</dbReference>
<gene>
    <name evidence="1" type="ORF">F4821DRAFT_277073</name>
</gene>
<accession>A0ACC0D783</accession>
<dbReference type="EMBL" id="MU394300">
    <property type="protein sequence ID" value="KAI6088575.1"/>
    <property type="molecule type" value="Genomic_DNA"/>
</dbReference>
<evidence type="ECO:0000313" key="2">
    <source>
        <dbReference type="Proteomes" id="UP001497680"/>
    </source>
</evidence>
<reference evidence="1 2" key="1">
    <citation type="journal article" date="2022" name="New Phytol.">
        <title>Ecological generalism drives hyperdiversity of secondary metabolite gene clusters in xylarialean endophytes.</title>
        <authorList>
            <person name="Franco M.E.E."/>
            <person name="Wisecaver J.H."/>
            <person name="Arnold A.E."/>
            <person name="Ju Y.M."/>
            <person name="Slot J.C."/>
            <person name="Ahrendt S."/>
            <person name="Moore L.P."/>
            <person name="Eastman K.E."/>
            <person name="Scott K."/>
            <person name="Konkel Z."/>
            <person name="Mondo S.J."/>
            <person name="Kuo A."/>
            <person name="Hayes R.D."/>
            <person name="Haridas S."/>
            <person name="Andreopoulos B."/>
            <person name="Riley R."/>
            <person name="LaButti K."/>
            <person name="Pangilinan J."/>
            <person name="Lipzen A."/>
            <person name="Amirebrahimi M."/>
            <person name="Yan J."/>
            <person name="Adam C."/>
            <person name="Keymanesh K."/>
            <person name="Ng V."/>
            <person name="Louie K."/>
            <person name="Northen T."/>
            <person name="Drula E."/>
            <person name="Henrissat B."/>
            <person name="Hsieh H.M."/>
            <person name="Youens-Clark K."/>
            <person name="Lutzoni F."/>
            <person name="Miadlikowska J."/>
            <person name="Eastwood D.C."/>
            <person name="Hamelin R.C."/>
            <person name="Grigoriev I.V."/>
            <person name="U'Ren J.M."/>
        </authorList>
    </citation>
    <scope>NUCLEOTIDE SEQUENCE [LARGE SCALE GENOMIC DNA]</scope>
    <source>
        <strain evidence="1 2">ER1909</strain>
    </source>
</reference>
<organism evidence="1 2">
    <name type="scientific">Hypoxylon rubiginosum</name>
    <dbReference type="NCBI Taxonomy" id="110542"/>
    <lineage>
        <taxon>Eukaryota</taxon>
        <taxon>Fungi</taxon>
        <taxon>Dikarya</taxon>
        <taxon>Ascomycota</taxon>
        <taxon>Pezizomycotina</taxon>
        <taxon>Sordariomycetes</taxon>
        <taxon>Xylariomycetidae</taxon>
        <taxon>Xylariales</taxon>
        <taxon>Hypoxylaceae</taxon>
        <taxon>Hypoxylon</taxon>
    </lineage>
</organism>
<comment type="caution">
    <text evidence="1">The sequence shown here is derived from an EMBL/GenBank/DDBJ whole genome shotgun (WGS) entry which is preliminary data.</text>
</comment>